<dbReference type="PANTHER" id="PTHR43278">
    <property type="entry name" value="NAD(P)H-DEPENDENT FMN-CONTAINING OXIDOREDUCTASE YWQN-RELATED"/>
    <property type="match status" value="1"/>
</dbReference>
<protein>
    <submittedName>
        <fullName evidence="4">NADPH-dependent FMN reductase</fullName>
    </submittedName>
</protein>
<evidence type="ECO:0000313" key="4">
    <source>
        <dbReference type="EMBL" id="CCO23898.1"/>
    </source>
</evidence>
<dbReference type="STRING" id="1121451.DESAM_21621"/>
<evidence type="ECO:0000256" key="2">
    <source>
        <dbReference type="ARBA" id="ARBA00022643"/>
    </source>
</evidence>
<proteinExistence type="predicted"/>
<dbReference type="InterPro" id="IPR051796">
    <property type="entry name" value="ISF_SsuE-like"/>
</dbReference>
<name>L0RAW0_9BACT</name>
<gene>
    <name evidence="4" type="ORF">DESAM_21621</name>
</gene>
<evidence type="ECO:0000259" key="3">
    <source>
        <dbReference type="Pfam" id="PF03358"/>
    </source>
</evidence>
<dbReference type="RefSeq" id="WP_015336501.1">
    <property type="nucleotide sequence ID" value="NC_020055.1"/>
</dbReference>
<keyword evidence="5" id="KW-1185">Reference proteome</keyword>
<dbReference type="PATRIC" id="fig|1121451.3.peg.1862"/>
<keyword evidence="2" id="KW-0288">FMN</keyword>
<dbReference type="EMBL" id="FO203522">
    <property type="protein sequence ID" value="CCO23898.1"/>
    <property type="molecule type" value="Genomic_DNA"/>
</dbReference>
<organism evidence="4 5">
    <name type="scientific">Maridesulfovibrio hydrothermalis AM13 = DSM 14728</name>
    <dbReference type="NCBI Taxonomy" id="1121451"/>
    <lineage>
        <taxon>Bacteria</taxon>
        <taxon>Pseudomonadati</taxon>
        <taxon>Thermodesulfobacteriota</taxon>
        <taxon>Desulfovibrionia</taxon>
        <taxon>Desulfovibrionales</taxon>
        <taxon>Desulfovibrionaceae</taxon>
        <taxon>Maridesulfovibrio</taxon>
    </lineage>
</organism>
<evidence type="ECO:0000313" key="5">
    <source>
        <dbReference type="Proteomes" id="UP000010808"/>
    </source>
</evidence>
<dbReference type="HOGENOM" id="CLU_050993_3_3_7"/>
<dbReference type="Pfam" id="PF03358">
    <property type="entry name" value="FMN_red"/>
    <property type="match status" value="1"/>
</dbReference>
<dbReference type="AlphaFoldDB" id="L0RAW0"/>
<dbReference type="PANTHER" id="PTHR43278:SF4">
    <property type="entry name" value="NAD(P)H-DEPENDENT FMN-CONTAINING OXIDOREDUCTASE YWQN-RELATED"/>
    <property type="match status" value="1"/>
</dbReference>
<dbReference type="Gene3D" id="3.40.50.360">
    <property type="match status" value="1"/>
</dbReference>
<dbReference type="KEGG" id="dhy:DESAM_21621"/>
<evidence type="ECO:0000256" key="1">
    <source>
        <dbReference type="ARBA" id="ARBA00022630"/>
    </source>
</evidence>
<feature type="domain" description="NADPH-dependent FMN reductase-like" evidence="3">
    <location>
        <begin position="1"/>
        <end position="158"/>
    </location>
</feature>
<sequence length="191" mass="20572">MKAVAFNASVRKGGNTLVMIKAALAPLEAAGIETEIIELGQKTLQGCIACYKCFERADNTCALINDPMNEYIAKMLEADAIILGSPTYFADVTTNMKSLIDRCGMTMRANGSPLTRKIGAGVAVARRAGAMRVMDSINQFFFISGMIVPGSTYWNVGYGLKAGDVEQDIEGLETMKGIGENIAWLLEKTVD</sequence>
<keyword evidence="1" id="KW-0285">Flavoprotein</keyword>
<accession>L0RAW0</accession>
<dbReference type="OrthoDB" id="9790975at2"/>
<dbReference type="InterPro" id="IPR005025">
    <property type="entry name" value="FMN_Rdtase-like_dom"/>
</dbReference>
<dbReference type="InterPro" id="IPR029039">
    <property type="entry name" value="Flavoprotein-like_sf"/>
</dbReference>
<dbReference type="GO" id="GO:0016491">
    <property type="term" value="F:oxidoreductase activity"/>
    <property type="evidence" value="ECO:0007669"/>
    <property type="project" value="InterPro"/>
</dbReference>
<dbReference type="SUPFAM" id="SSF52218">
    <property type="entry name" value="Flavoproteins"/>
    <property type="match status" value="1"/>
</dbReference>
<reference evidence="4 5" key="1">
    <citation type="submission" date="2012-10" db="EMBL/GenBank/DDBJ databases">
        <authorList>
            <person name="Genoscope - CEA"/>
        </authorList>
    </citation>
    <scope>NUCLEOTIDE SEQUENCE [LARGE SCALE GENOMIC DNA]</scope>
    <source>
        <strain evidence="5">AM13 / DSM 14728</strain>
    </source>
</reference>
<dbReference type="eggNOG" id="COG0655">
    <property type="taxonomic scope" value="Bacteria"/>
</dbReference>
<dbReference type="Proteomes" id="UP000010808">
    <property type="component" value="Chromosome"/>
</dbReference>